<evidence type="ECO:0000313" key="2">
    <source>
        <dbReference type="Proteomes" id="UP000003566"/>
    </source>
</evidence>
<proteinExistence type="predicted"/>
<name>I9AIT8_9BACE</name>
<comment type="caution">
    <text evidence="1">The sequence shown here is derived from an EMBL/GenBank/DDBJ whole genome shotgun (WGS) entry which is preliminary data.</text>
</comment>
<dbReference type="Proteomes" id="UP000003566">
    <property type="component" value="Unassembled WGS sequence"/>
</dbReference>
<dbReference type="AlphaFoldDB" id="I9AIT8"/>
<accession>I9AIT8</accession>
<dbReference type="HOGENOM" id="CLU_3247737_0_0_10"/>
<organism evidence="1 2">
    <name type="scientific">Bacteroides xylanisolvens CL03T12C04</name>
    <dbReference type="NCBI Taxonomy" id="997892"/>
    <lineage>
        <taxon>Bacteria</taxon>
        <taxon>Pseudomonadati</taxon>
        <taxon>Bacteroidota</taxon>
        <taxon>Bacteroidia</taxon>
        <taxon>Bacteroidales</taxon>
        <taxon>Bacteroidaceae</taxon>
        <taxon>Bacteroides</taxon>
    </lineage>
</organism>
<dbReference type="PATRIC" id="fig|997892.3.peg.611"/>
<evidence type="ECO:0000313" key="1">
    <source>
        <dbReference type="EMBL" id="EIY87625.1"/>
    </source>
</evidence>
<protein>
    <submittedName>
        <fullName evidence="1">Uncharacterized protein</fullName>
    </submittedName>
</protein>
<gene>
    <name evidence="1" type="ORF">HMPREF1074_00601</name>
</gene>
<reference evidence="1 2" key="1">
    <citation type="submission" date="2012-02" db="EMBL/GenBank/DDBJ databases">
        <title>The Genome Sequence of Bacteroides xylanisolvens CL03T12C04.</title>
        <authorList>
            <consortium name="The Broad Institute Genome Sequencing Platform"/>
            <person name="Earl A."/>
            <person name="Ward D."/>
            <person name="Feldgarden M."/>
            <person name="Gevers D."/>
            <person name="Zitomersky N.L."/>
            <person name="Coyne M.J."/>
            <person name="Comstock L.E."/>
            <person name="Young S.K."/>
            <person name="Zeng Q."/>
            <person name="Gargeya S."/>
            <person name="Fitzgerald M."/>
            <person name="Haas B."/>
            <person name="Abouelleil A."/>
            <person name="Alvarado L."/>
            <person name="Arachchi H.M."/>
            <person name="Berlin A."/>
            <person name="Chapman S.B."/>
            <person name="Gearin G."/>
            <person name="Goldberg J."/>
            <person name="Griggs A."/>
            <person name="Gujja S."/>
            <person name="Hansen M."/>
            <person name="Heiman D."/>
            <person name="Howarth C."/>
            <person name="Larimer J."/>
            <person name="Lui A."/>
            <person name="MacDonald P.J.P."/>
            <person name="McCowen C."/>
            <person name="Montmayeur A."/>
            <person name="Murphy C."/>
            <person name="Neiman D."/>
            <person name="Pearson M."/>
            <person name="Priest M."/>
            <person name="Roberts A."/>
            <person name="Saif S."/>
            <person name="Shea T."/>
            <person name="Sisk P."/>
            <person name="Stolte C."/>
            <person name="Sykes S."/>
            <person name="Wortman J."/>
            <person name="Nusbaum C."/>
            <person name="Birren B."/>
        </authorList>
    </citation>
    <scope>NUCLEOTIDE SEQUENCE [LARGE SCALE GENOMIC DNA]</scope>
    <source>
        <strain evidence="1 2">CL03T12C04</strain>
    </source>
</reference>
<dbReference type="EMBL" id="AGXE01000005">
    <property type="protein sequence ID" value="EIY87625.1"/>
    <property type="molecule type" value="Genomic_DNA"/>
</dbReference>
<sequence length="42" mass="5013">MNKSINILDKEYLQWVKDLCGRYRQSQIKAAVKVNVEQLKFN</sequence>